<feature type="compositionally biased region" description="Basic and acidic residues" evidence="1">
    <location>
        <begin position="375"/>
        <end position="457"/>
    </location>
</feature>
<evidence type="ECO:0000256" key="3">
    <source>
        <dbReference type="SAM" id="SignalP"/>
    </source>
</evidence>
<evidence type="ECO:0000256" key="1">
    <source>
        <dbReference type="SAM" id="MobiDB-lite"/>
    </source>
</evidence>
<keyword evidence="2" id="KW-0812">Transmembrane</keyword>
<dbReference type="GeneID" id="303115000"/>
<proteinExistence type="predicted"/>
<dbReference type="Proteomes" id="UP000474676">
    <property type="component" value="Unassembled WGS sequence"/>
</dbReference>
<gene>
    <name evidence="4" type="ORF">FYJ64_06635</name>
</gene>
<comment type="caution">
    <text evidence="4">The sequence shown here is derived from an EMBL/GenBank/DDBJ whole genome shotgun (WGS) entry which is preliminary data.</text>
</comment>
<feature type="region of interest" description="Disordered" evidence="1">
    <location>
        <begin position="326"/>
        <end position="537"/>
    </location>
</feature>
<name>A0A6L5Y5N3_9FIRM</name>
<keyword evidence="2" id="KW-1133">Transmembrane helix</keyword>
<evidence type="ECO:0000313" key="4">
    <source>
        <dbReference type="EMBL" id="MST51990.1"/>
    </source>
</evidence>
<reference evidence="4 5" key="1">
    <citation type="submission" date="2019-08" db="EMBL/GenBank/DDBJ databases">
        <title>In-depth cultivation of the pig gut microbiome towards novel bacterial diversity and tailored functional studies.</title>
        <authorList>
            <person name="Wylensek D."/>
            <person name="Hitch T.C.A."/>
            <person name="Clavel T."/>
        </authorList>
    </citation>
    <scope>NUCLEOTIDE SEQUENCE [LARGE SCALE GENOMIC DNA]</scope>
    <source>
        <strain evidence="4 5">WCA-MUC-591-APC-3H</strain>
    </source>
</reference>
<dbReference type="InterPro" id="IPR026588">
    <property type="entry name" value="Choice_anch_A"/>
</dbReference>
<feature type="compositionally biased region" description="Basic and acidic residues" evidence="1">
    <location>
        <begin position="326"/>
        <end position="349"/>
    </location>
</feature>
<accession>A0A6L5Y5N3</accession>
<dbReference type="NCBIfam" id="TIGR04215">
    <property type="entry name" value="choice_anch_A"/>
    <property type="match status" value="1"/>
</dbReference>
<protein>
    <submittedName>
        <fullName evidence="4">Choice-of-anchor A family protein</fullName>
    </submittedName>
</protein>
<feature type="transmembrane region" description="Helical" evidence="2">
    <location>
        <begin position="542"/>
        <end position="561"/>
    </location>
</feature>
<organism evidence="4 5">
    <name type="scientific">Hornefia butyriciproducens</name>
    <dbReference type="NCBI Taxonomy" id="2652293"/>
    <lineage>
        <taxon>Bacteria</taxon>
        <taxon>Bacillati</taxon>
        <taxon>Bacillota</taxon>
        <taxon>Clostridia</taxon>
        <taxon>Peptostreptococcales</taxon>
        <taxon>Anaerovoracaceae</taxon>
        <taxon>Hornefia</taxon>
    </lineage>
</organism>
<evidence type="ECO:0000256" key="2">
    <source>
        <dbReference type="SAM" id="Phobius"/>
    </source>
</evidence>
<keyword evidence="2" id="KW-0472">Membrane</keyword>
<evidence type="ECO:0000313" key="5">
    <source>
        <dbReference type="Proteomes" id="UP000474676"/>
    </source>
</evidence>
<feature type="signal peptide" evidence="3">
    <location>
        <begin position="1"/>
        <end position="31"/>
    </location>
</feature>
<dbReference type="RefSeq" id="WP_154574433.1">
    <property type="nucleotide sequence ID" value="NZ_VUMZ01000005.1"/>
</dbReference>
<feature type="chain" id="PRO_5039289774" evidence="3">
    <location>
        <begin position="32"/>
        <end position="571"/>
    </location>
</feature>
<sequence>MKLISKRREVRCALVLAALVFCMYMPFGATAYADDAPGASELYSHVLGDAVSYGIVTGTFKLNGDAQTNVAAKKVVPFSGQTGNDLTNDVTQGFLIGSIDTSTNYPFHIKGHAVLIHSTPEGKDHIIHESKDKISFCTDNCDEKQVNEKIDGMMNHVSKSSRELSGNAANAKIEYNPYSQRYALDLSDKADGIYYVDVDKDTYEKSMSEPEKLQIHKKSSQTIVFNVAASGNLKMQKYSINDQGVDSLNNNSSSSEVTRSIIWNFTGDGSISMEGSVSGVLLAHDFDITTYSTGSGWIASRSVTITSGEWHNTYDRLLPPTEVLVTKDKPSAGDKGESTGKTDTPDKTKPPVSTETGGGDFPVYDVEEPDQSTSGDKDKPSDTGDKSTSGDKEKPSDSGDKPTVGDKDKPSDSGDKPTAGDKGKPSDTDSKAPTGDKDKPSDSGDKPTAGDKDKTDSTGDQPGQKESGGGEVPTYGDKTTDNPEQPTDGGKEKTENTGSKTKPADSDNSSGHKNKSTAKHSGQTAKAAHSSDVPDTGDHSDLLFHFLVLTGAAAGCVIILMKRRRDSMNAD</sequence>
<dbReference type="AlphaFoldDB" id="A0A6L5Y5N3"/>
<keyword evidence="3" id="KW-0732">Signal</keyword>
<keyword evidence="5" id="KW-1185">Reference proteome</keyword>
<feature type="compositionally biased region" description="Polar residues" evidence="1">
    <location>
        <begin position="496"/>
        <end position="511"/>
    </location>
</feature>
<dbReference type="EMBL" id="VUMZ01000005">
    <property type="protein sequence ID" value="MST51990.1"/>
    <property type="molecule type" value="Genomic_DNA"/>
</dbReference>